<dbReference type="AlphaFoldDB" id="A0A8C9WBE1"/>
<dbReference type="PRINTS" id="PR00259">
    <property type="entry name" value="TMFOUR"/>
</dbReference>
<evidence type="ECO:0000313" key="12">
    <source>
        <dbReference type="Proteomes" id="UP000694397"/>
    </source>
</evidence>
<reference evidence="11" key="2">
    <citation type="submission" date="2025-08" db="UniProtKB">
        <authorList>
            <consortium name="Ensembl"/>
        </authorList>
    </citation>
    <scope>IDENTIFICATION</scope>
</reference>
<dbReference type="FunFam" id="1.10.1450.10:FF:000003">
    <property type="entry name" value="Tetraspanin"/>
    <property type="match status" value="1"/>
</dbReference>
<reference evidence="11" key="3">
    <citation type="submission" date="2025-09" db="UniProtKB">
        <authorList>
            <consortium name="Ensembl"/>
        </authorList>
    </citation>
    <scope>IDENTIFICATION</scope>
</reference>
<dbReference type="InterPro" id="IPR018503">
    <property type="entry name" value="Tetraspanin_CS"/>
</dbReference>
<protein>
    <recommendedName>
        <fullName evidence="8">Tetraspanin-7</fullName>
    </recommendedName>
    <alternativeName>
        <fullName evidence="9">Transmembrane 4 superfamily member 2</fullName>
    </alternativeName>
</protein>
<keyword evidence="3 10" id="KW-0812">Transmembrane</keyword>
<comment type="function">
    <text evidence="7">May be involved in cell proliferation and cell motility.</text>
</comment>
<evidence type="ECO:0000256" key="8">
    <source>
        <dbReference type="ARBA" id="ARBA00072056"/>
    </source>
</evidence>
<dbReference type="InterPro" id="IPR048232">
    <property type="entry name" value="TSN6/7_LEL"/>
</dbReference>
<dbReference type="PANTHER" id="PTHR19282">
    <property type="entry name" value="TETRASPANIN"/>
    <property type="match status" value="1"/>
</dbReference>
<evidence type="ECO:0000256" key="7">
    <source>
        <dbReference type="ARBA" id="ARBA00056010"/>
    </source>
</evidence>
<dbReference type="OrthoDB" id="9972904at2759"/>
<proteinExistence type="inferred from homology"/>
<evidence type="ECO:0000256" key="4">
    <source>
        <dbReference type="ARBA" id="ARBA00022989"/>
    </source>
</evidence>
<sequence>MASRRMETKPVITCLKTLLIVYSFVFWITGAILLAVGVWGKFMLGPYISLIADTSTNAPYVLIGTGATIIVFGLFGCFATCRGSPWMLKLYAMFLSLVFLAELVAGISGFVFRHEIKGTFLRTYSDAVQNYDAKDDRSVAVDNVQRSLRCCGVMNYTSWFTSVYYPVNGIPPSCCSNLSDCSLQDLRNSTVAPSKVYQQGCYELVTSFIETNMGIIAGVTFGIACSQADEERPPVTSDDRGGGRTLPEHWRTVSSLLPALASSSPASFPRFVSSRLSRLQQRVAPRRAAAPWKRGFLSRPHLLGETSAAIASGWADARPFVGRACGTVRETALVFVCKALTPVRYK</sequence>
<gene>
    <name evidence="11" type="primary">TSPAN7</name>
    <name evidence="11" type="synonym">LOC108933113</name>
</gene>
<dbReference type="Proteomes" id="UP000694397">
    <property type="component" value="Chromosome 1"/>
</dbReference>
<evidence type="ECO:0000256" key="1">
    <source>
        <dbReference type="ARBA" id="ARBA00004141"/>
    </source>
</evidence>
<feature type="transmembrane region" description="Helical" evidence="10">
    <location>
        <begin position="90"/>
        <end position="112"/>
    </location>
</feature>
<evidence type="ECO:0000256" key="6">
    <source>
        <dbReference type="ARBA" id="ARBA00023180"/>
    </source>
</evidence>
<keyword evidence="4 10" id="KW-1133">Transmembrane helix</keyword>
<dbReference type="KEGG" id="sfm:108933113"/>
<name>A0A8C9WBE1_SCLFO</name>
<comment type="similarity">
    <text evidence="2">Belongs to the tetraspanin (TM4SF) family.</text>
</comment>
<dbReference type="GeneTree" id="ENSGT00940000156153"/>
<evidence type="ECO:0000256" key="3">
    <source>
        <dbReference type="ARBA" id="ARBA00022692"/>
    </source>
</evidence>
<dbReference type="Gene3D" id="1.10.1450.10">
    <property type="entry name" value="Tetraspanin"/>
    <property type="match status" value="1"/>
</dbReference>
<evidence type="ECO:0000256" key="2">
    <source>
        <dbReference type="ARBA" id="ARBA00006840"/>
    </source>
</evidence>
<dbReference type="PROSITE" id="PS00421">
    <property type="entry name" value="TM4_1"/>
    <property type="match status" value="1"/>
</dbReference>
<evidence type="ECO:0000256" key="9">
    <source>
        <dbReference type="ARBA" id="ARBA00081335"/>
    </source>
</evidence>
<feature type="transmembrane region" description="Helical" evidence="10">
    <location>
        <begin position="60"/>
        <end position="78"/>
    </location>
</feature>
<accession>A0A8C9WBE1</accession>
<dbReference type="CDD" id="cd03161">
    <property type="entry name" value="TM4SF2_6_like_LEL"/>
    <property type="match status" value="1"/>
</dbReference>
<keyword evidence="12" id="KW-1185">Reference proteome</keyword>
<feature type="transmembrane region" description="Helical" evidence="10">
    <location>
        <begin position="20"/>
        <end position="40"/>
    </location>
</feature>
<evidence type="ECO:0000256" key="10">
    <source>
        <dbReference type="SAM" id="Phobius"/>
    </source>
</evidence>
<evidence type="ECO:0000256" key="5">
    <source>
        <dbReference type="ARBA" id="ARBA00023136"/>
    </source>
</evidence>
<evidence type="ECO:0000313" key="11">
    <source>
        <dbReference type="Ensembl" id="ENSSFOP00015072492.1"/>
    </source>
</evidence>
<keyword evidence="5 10" id="KW-0472">Membrane</keyword>
<dbReference type="SUPFAM" id="SSF48652">
    <property type="entry name" value="Tetraspanin"/>
    <property type="match status" value="1"/>
</dbReference>
<comment type="subcellular location">
    <subcellularLocation>
        <location evidence="1">Membrane</location>
        <topology evidence="1">Multi-pass membrane protein</topology>
    </subcellularLocation>
</comment>
<dbReference type="PANTHER" id="PTHR19282:SF257">
    <property type="entry name" value="TETRASPANIN-7"/>
    <property type="match status" value="1"/>
</dbReference>
<keyword evidence="6" id="KW-0325">Glycoprotein</keyword>
<dbReference type="Ensembl" id="ENSSFOT00015042926.1">
    <property type="protein sequence ID" value="ENSSFOP00015072492.1"/>
    <property type="gene ID" value="ENSSFOG00015027024.1"/>
</dbReference>
<reference evidence="11 12" key="1">
    <citation type="submission" date="2019-04" db="EMBL/GenBank/DDBJ databases">
        <authorList>
            <consortium name="Wellcome Sanger Institute Data Sharing"/>
        </authorList>
    </citation>
    <scope>NUCLEOTIDE SEQUENCE [LARGE SCALE GENOMIC DNA]</scope>
</reference>
<organism evidence="11 12">
    <name type="scientific">Scleropages formosus</name>
    <name type="common">Asian bonytongue</name>
    <name type="synonym">Osteoglossum formosum</name>
    <dbReference type="NCBI Taxonomy" id="113540"/>
    <lineage>
        <taxon>Eukaryota</taxon>
        <taxon>Metazoa</taxon>
        <taxon>Chordata</taxon>
        <taxon>Craniata</taxon>
        <taxon>Vertebrata</taxon>
        <taxon>Euteleostomi</taxon>
        <taxon>Actinopterygii</taxon>
        <taxon>Neopterygii</taxon>
        <taxon>Teleostei</taxon>
        <taxon>Osteoglossocephala</taxon>
        <taxon>Osteoglossomorpha</taxon>
        <taxon>Osteoglossiformes</taxon>
        <taxon>Osteoglossidae</taxon>
        <taxon>Scleropages</taxon>
    </lineage>
</organism>
<dbReference type="InterPro" id="IPR018499">
    <property type="entry name" value="Tetraspanin/Peripherin"/>
</dbReference>
<dbReference type="Pfam" id="PF00335">
    <property type="entry name" value="Tetraspanin"/>
    <property type="match status" value="1"/>
</dbReference>
<dbReference type="InterPro" id="IPR008952">
    <property type="entry name" value="Tetraspanin_EC2_sf"/>
</dbReference>
<dbReference type="GO" id="GO:0005886">
    <property type="term" value="C:plasma membrane"/>
    <property type="evidence" value="ECO:0007669"/>
    <property type="project" value="TreeGrafter"/>
</dbReference>